<evidence type="ECO:0000256" key="1">
    <source>
        <dbReference type="SAM" id="MobiDB-lite"/>
    </source>
</evidence>
<protein>
    <recommendedName>
        <fullName evidence="7">VAN3-binding protein</fullName>
    </recommendedName>
</protein>
<evidence type="ECO:0008006" key="7">
    <source>
        <dbReference type="Google" id="ProtNLM"/>
    </source>
</evidence>
<keyword evidence="2" id="KW-0472">Membrane</keyword>
<evidence type="ECO:0000259" key="3">
    <source>
        <dbReference type="Pfam" id="PF05703"/>
    </source>
</evidence>
<evidence type="ECO:0000313" key="6">
    <source>
        <dbReference type="Proteomes" id="UP000734854"/>
    </source>
</evidence>
<keyword evidence="6" id="KW-1185">Reference proteome</keyword>
<feature type="transmembrane region" description="Helical" evidence="2">
    <location>
        <begin position="144"/>
        <end position="165"/>
    </location>
</feature>
<comment type="caution">
    <text evidence="5">The sequence shown here is derived from an EMBL/GenBank/DDBJ whole genome shotgun (WGS) entry which is preliminary data.</text>
</comment>
<feature type="region of interest" description="Disordered" evidence="1">
    <location>
        <begin position="97"/>
        <end position="122"/>
    </location>
</feature>
<feature type="domain" description="Pleckstrin-like plant" evidence="4">
    <location>
        <begin position="461"/>
        <end position="566"/>
    </location>
</feature>
<dbReference type="PANTHER" id="PTHR31351:SF4">
    <property type="entry name" value="AUXIN CANALIZATION PROTEIN (DUF828)"/>
    <property type="match status" value="1"/>
</dbReference>
<evidence type="ECO:0000259" key="4">
    <source>
        <dbReference type="Pfam" id="PF08458"/>
    </source>
</evidence>
<evidence type="ECO:0000313" key="5">
    <source>
        <dbReference type="EMBL" id="KAG6498688.1"/>
    </source>
</evidence>
<reference evidence="5 6" key="1">
    <citation type="submission" date="2020-08" db="EMBL/GenBank/DDBJ databases">
        <title>Plant Genome Project.</title>
        <authorList>
            <person name="Zhang R.-G."/>
        </authorList>
    </citation>
    <scope>NUCLEOTIDE SEQUENCE [LARGE SCALE GENOMIC DNA]</scope>
    <source>
        <tissue evidence="5">Rhizome</tissue>
    </source>
</reference>
<dbReference type="InterPro" id="IPR008546">
    <property type="entry name" value="VAN3-bd-like_auxin_canal"/>
</dbReference>
<name>A0A8J5G8R8_ZINOF</name>
<dbReference type="InterPro" id="IPR013666">
    <property type="entry name" value="PH_pln"/>
</dbReference>
<proteinExistence type="predicted"/>
<dbReference type="InterPro" id="IPR040269">
    <property type="entry name" value="VAB"/>
</dbReference>
<feature type="domain" description="VAN3-binding protein-like auxin canalisation" evidence="3">
    <location>
        <begin position="16"/>
        <end position="128"/>
    </location>
</feature>
<dbReference type="Pfam" id="PF08458">
    <property type="entry name" value="PH_2"/>
    <property type="match status" value="1"/>
</dbReference>
<evidence type="ECO:0000256" key="2">
    <source>
        <dbReference type="SAM" id="Phobius"/>
    </source>
</evidence>
<keyword evidence="2" id="KW-0812">Transmembrane</keyword>
<dbReference type="Pfam" id="PF05703">
    <property type="entry name" value="Auxin_canalis"/>
    <property type="match status" value="2"/>
</dbReference>
<feature type="region of interest" description="Disordered" evidence="1">
    <location>
        <begin position="1"/>
        <end position="22"/>
    </location>
</feature>
<dbReference type="EMBL" id="JACMSC010000011">
    <property type="protein sequence ID" value="KAG6498688.1"/>
    <property type="molecule type" value="Genomic_DNA"/>
</dbReference>
<dbReference type="GO" id="GO:0010305">
    <property type="term" value="P:leaf vascular tissue pattern formation"/>
    <property type="evidence" value="ECO:0007669"/>
    <property type="project" value="TreeGrafter"/>
</dbReference>
<gene>
    <name evidence="5" type="ORF">ZIOFF_038410</name>
</gene>
<keyword evidence="2" id="KW-1133">Transmembrane helix</keyword>
<dbReference type="Proteomes" id="UP000734854">
    <property type="component" value="Unassembled WGS sequence"/>
</dbReference>
<sequence length="573" mass="62740">MDDARPRWETGGIRLPELPKDPMDFLSRSWSPSALEVSKALAPMHPLPTMQETIPEEEDEEFSPAISGNPFSFASSVTSQMVLERIMSQLEVSPLASGRLSHSSGPLNGGGSLSDSPPVSPCEMDELKVSKSKINGTGPRPSSFFLFADVAPLFCAISGILVLHLSPTIPKILSDGSIIAIHDLSWHEGELWVDIIKDLESKMVKETLLSSVLAWAKKQPLSVKAKQLLSSLPPPSLYFLRSNEKAKICSKLLSRQGSNTPKPQNYRVTSKTVGRWLKDRRERKKEETRAQNAQLHAAVSVAGVAAAVAAVAAATAGVSGSGKDDRATRIDMAVASAATLVAAQCVEAAELMGAEREHLTSVVGSAVNVRTPGDIVTLTAAAATALRGAATLKARALKDVWNIAAVIPVEKGTLCNHNHQRQSIRQKELDSNGRDFNDELIPVEDNFFGICSQEFLAKGTDLLKRTRKGALHWKIVSVYINRLEQVMLKMKSRHVAGTITKKKKSVIIDVCKDIQAWPGRHLLEVGEQRRYFGLRTTEHRIIEFECLSKRDHEMWTQGVAHLLSIVNEKKNII</sequence>
<dbReference type="PANTHER" id="PTHR31351">
    <property type="entry name" value="EXPRESSED PROTEIN"/>
    <property type="match status" value="1"/>
</dbReference>
<feature type="domain" description="VAN3-binding protein-like auxin canalisation" evidence="3">
    <location>
        <begin position="255"/>
        <end position="412"/>
    </location>
</feature>
<dbReference type="GO" id="GO:0010087">
    <property type="term" value="P:phloem or xylem histogenesis"/>
    <property type="evidence" value="ECO:0007669"/>
    <property type="project" value="TreeGrafter"/>
</dbReference>
<accession>A0A8J5G8R8</accession>
<dbReference type="AlphaFoldDB" id="A0A8J5G8R8"/>
<organism evidence="5 6">
    <name type="scientific">Zingiber officinale</name>
    <name type="common">Ginger</name>
    <name type="synonym">Amomum zingiber</name>
    <dbReference type="NCBI Taxonomy" id="94328"/>
    <lineage>
        <taxon>Eukaryota</taxon>
        <taxon>Viridiplantae</taxon>
        <taxon>Streptophyta</taxon>
        <taxon>Embryophyta</taxon>
        <taxon>Tracheophyta</taxon>
        <taxon>Spermatophyta</taxon>
        <taxon>Magnoliopsida</taxon>
        <taxon>Liliopsida</taxon>
        <taxon>Zingiberales</taxon>
        <taxon>Zingiberaceae</taxon>
        <taxon>Zingiber</taxon>
    </lineage>
</organism>
<dbReference type="GO" id="GO:0009734">
    <property type="term" value="P:auxin-activated signaling pathway"/>
    <property type="evidence" value="ECO:0007669"/>
    <property type="project" value="TreeGrafter"/>
</dbReference>